<protein>
    <submittedName>
        <fullName evidence="2">Uncharacterized protein</fullName>
    </submittedName>
</protein>
<name>A0A4Y8SFS2_9SPHI</name>
<keyword evidence="1" id="KW-0472">Membrane</keyword>
<dbReference type="RefSeq" id="WP_133229311.1">
    <property type="nucleotide sequence ID" value="NZ_SOZE01000008.1"/>
</dbReference>
<feature type="transmembrane region" description="Helical" evidence="1">
    <location>
        <begin position="6"/>
        <end position="26"/>
    </location>
</feature>
<evidence type="ECO:0000313" key="2">
    <source>
        <dbReference type="EMBL" id="TFF37889.1"/>
    </source>
</evidence>
<keyword evidence="1" id="KW-0812">Transmembrane</keyword>
<organism evidence="2 3">
    <name type="scientific">Mucilaginibacter psychrotolerans</name>
    <dbReference type="NCBI Taxonomy" id="1524096"/>
    <lineage>
        <taxon>Bacteria</taxon>
        <taxon>Pseudomonadati</taxon>
        <taxon>Bacteroidota</taxon>
        <taxon>Sphingobacteriia</taxon>
        <taxon>Sphingobacteriales</taxon>
        <taxon>Sphingobacteriaceae</taxon>
        <taxon>Mucilaginibacter</taxon>
    </lineage>
</organism>
<accession>A0A4Y8SFS2</accession>
<evidence type="ECO:0000256" key="1">
    <source>
        <dbReference type="SAM" id="Phobius"/>
    </source>
</evidence>
<dbReference type="Proteomes" id="UP000297540">
    <property type="component" value="Unassembled WGS sequence"/>
</dbReference>
<comment type="caution">
    <text evidence="2">The sequence shown here is derived from an EMBL/GenBank/DDBJ whole genome shotgun (WGS) entry which is preliminary data.</text>
</comment>
<dbReference type="EMBL" id="SOZE01000008">
    <property type="protein sequence ID" value="TFF37889.1"/>
    <property type="molecule type" value="Genomic_DNA"/>
</dbReference>
<proteinExistence type="predicted"/>
<dbReference type="AlphaFoldDB" id="A0A4Y8SFS2"/>
<reference evidence="2 3" key="1">
    <citation type="journal article" date="2017" name="Int. J. Syst. Evol. Microbiol.">
        <title>Mucilaginibacterpsychrotolerans sp. nov., isolated from peatlands.</title>
        <authorList>
            <person name="Deng Y."/>
            <person name="Shen L."/>
            <person name="Xu B."/>
            <person name="Liu Y."/>
            <person name="Gu Z."/>
            <person name="Liu H."/>
            <person name="Zhou Y."/>
        </authorList>
    </citation>
    <scope>NUCLEOTIDE SEQUENCE [LARGE SCALE GENOMIC DNA]</scope>
    <source>
        <strain evidence="2 3">NH7-4</strain>
    </source>
</reference>
<keyword evidence="1" id="KW-1133">Transmembrane helix</keyword>
<gene>
    <name evidence="2" type="ORF">E2R66_09875</name>
</gene>
<evidence type="ECO:0000313" key="3">
    <source>
        <dbReference type="Proteomes" id="UP000297540"/>
    </source>
</evidence>
<sequence length="178" mass="21068">MSTIEIFTLCNTILTTVTLTVTYFNYHHLRKKDFQDKLFQIKLDAYRDLNAKCYDAYLTLNINSEPFNEIYNIETKEEWDKYFEKEFMGLYKVGFGLQESIYGYAYLLPTAVIEKYYDFSNFCLGFVTMSAHFDTGLIVDNTDRMWGYYAELLNLIRHDLKIEVIDKGLLKRVTNPLL</sequence>
<keyword evidence="3" id="KW-1185">Reference proteome</keyword>